<dbReference type="NCBIfam" id="TIGR02532">
    <property type="entry name" value="IV_pilin_GFxxxE"/>
    <property type="match status" value="1"/>
</dbReference>
<dbReference type="KEGG" id="aacx:DEACI_2253"/>
<protein>
    <submittedName>
        <fullName evidence="2">IV_pilin_GFxxxE: prepilin-type N-terminal cleavage/methylation domain</fullName>
    </submittedName>
    <submittedName>
        <fullName evidence="1">Prepilin-type N-terminal cleavage/methylation domain protein</fullName>
    </submittedName>
</protein>
<organism evidence="1">
    <name type="scientific">Acididesulfobacillus acetoxydans</name>
    <dbReference type="NCBI Taxonomy" id="1561005"/>
    <lineage>
        <taxon>Bacteria</taxon>
        <taxon>Bacillati</taxon>
        <taxon>Bacillota</taxon>
        <taxon>Clostridia</taxon>
        <taxon>Eubacteriales</taxon>
        <taxon>Peptococcaceae</taxon>
        <taxon>Acididesulfobacillus</taxon>
    </lineage>
</organism>
<reference evidence="2" key="1">
    <citation type="submission" date="2014-11" db="EMBL/GenBank/DDBJ databases">
        <authorList>
            <person name="Hornung B.V."/>
        </authorList>
    </citation>
    <scope>NUCLEOTIDE SEQUENCE</scope>
    <source>
        <strain evidence="2">INE</strain>
    </source>
</reference>
<name>A0A8S0XBT4_9FIRM</name>
<dbReference type="Proteomes" id="UP001071230">
    <property type="component" value="Unassembled WGS sequence"/>
</dbReference>
<proteinExistence type="predicted"/>
<evidence type="ECO:0000313" key="1">
    <source>
        <dbReference type="EMBL" id="CAA7601586.1"/>
    </source>
</evidence>
<keyword evidence="3" id="KW-1185">Reference proteome</keyword>
<dbReference type="RefSeq" id="WP_240985092.1">
    <property type="nucleotide sequence ID" value="NZ_CDGJ01000037.1"/>
</dbReference>
<dbReference type="EMBL" id="LR746496">
    <property type="protein sequence ID" value="CAA7601586.1"/>
    <property type="molecule type" value="Genomic_DNA"/>
</dbReference>
<dbReference type="AlphaFoldDB" id="A0A8S0XBT4"/>
<sequence length="150" mass="16867">MRLGRKSREQQEHSLGFTLLEVLLTLALLGGAGFVLAVKLPLDFPARQLDLSAAELLTDLRDTRQAAMAENTWYCVRFFPVERTYRILREGAKVKEVPLQEGVAFVQTLPQLIINARGNPTEGMTISLINRRGQVRKVIIAPVNGRIREE</sequence>
<evidence type="ECO:0000313" key="3">
    <source>
        <dbReference type="Proteomes" id="UP001071230"/>
    </source>
</evidence>
<accession>A0A8S0XBT4</accession>
<reference evidence="1" key="2">
    <citation type="submission" date="2020-01" db="EMBL/GenBank/DDBJ databases">
        <authorList>
            <person name="Hornung B."/>
        </authorList>
    </citation>
    <scope>NUCLEOTIDE SEQUENCE</scope>
    <source>
        <strain evidence="1">PacBioINE</strain>
    </source>
</reference>
<dbReference type="EMBL" id="CDGJ01000037">
    <property type="protein sequence ID" value="CEJ07073.1"/>
    <property type="molecule type" value="Genomic_DNA"/>
</dbReference>
<dbReference type="Proteomes" id="UP000836597">
    <property type="component" value="Chromosome"/>
</dbReference>
<dbReference type="InterPro" id="IPR012902">
    <property type="entry name" value="N_methyl_site"/>
</dbReference>
<evidence type="ECO:0000313" key="2">
    <source>
        <dbReference type="EMBL" id="CEJ07073.1"/>
    </source>
</evidence>
<gene>
    <name evidence="2" type="ORF">DEACI_1529</name>
    <name evidence="1" type="ORF">DEACI_2253</name>
</gene>